<dbReference type="Pfam" id="PF09720">
    <property type="entry name" value="Unstab_antitox"/>
    <property type="match status" value="1"/>
</dbReference>
<sequence>MAMNAQDILEAASHLSQADRDWLALELLHQSVDGSSEAQREAAWGQEIKRRLDEIDSGVAQMLPVEKVIAEMEAAVAFGHRG</sequence>
<dbReference type="InterPro" id="IPR013406">
    <property type="entry name" value="CHP02574_addiction_mod"/>
</dbReference>
<dbReference type="EMBL" id="CABN01000147">
    <property type="protein sequence ID" value="CBI00524.1"/>
    <property type="molecule type" value="Genomic_DNA"/>
</dbReference>
<evidence type="ECO:0008006" key="2">
    <source>
        <dbReference type="Google" id="ProtNLM"/>
    </source>
</evidence>
<accession>E6Q015</accession>
<name>E6Q015_9ZZZZ</name>
<proteinExistence type="predicted"/>
<reference evidence="1" key="1">
    <citation type="submission" date="2009-10" db="EMBL/GenBank/DDBJ databases">
        <title>Diversity of trophic interactions inside an arsenic-rich microbial ecosystem.</title>
        <authorList>
            <person name="Bertin P.N."/>
            <person name="Heinrich-Salmeron A."/>
            <person name="Pelletier E."/>
            <person name="Goulhen-Chollet F."/>
            <person name="Arsene-Ploetze F."/>
            <person name="Gallien S."/>
            <person name="Calteau A."/>
            <person name="Vallenet D."/>
            <person name="Casiot C."/>
            <person name="Chane-Woon-Ming B."/>
            <person name="Giloteaux L."/>
            <person name="Barakat M."/>
            <person name="Bonnefoy V."/>
            <person name="Bruneel O."/>
            <person name="Chandler M."/>
            <person name="Cleiss J."/>
            <person name="Duran R."/>
            <person name="Elbaz-Poulichet F."/>
            <person name="Fonknechten N."/>
            <person name="Lauga B."/>
            <person name="Mornico D."/>
            <person name="Ortet P."/>
            <person name="Schaeffer C."/>
            <person name="Siguier P."/>
            <person name="Alexander Thil Smith A."/>
            <person name="Van Dorsselaer A."/>
            <person name="Weissenbach J."/>
            <person name="Medigue C."/>
            <person name="Le Paslier D."/>
        </authorList>
    </citation>
    <scope>NUCLEOTIDE SEQUENCE</scope>
</reference>
<dbReference type="AlphaFoldDB" id="E6Q015"/>
<protein>
    <recommendedName>
        <fullName evidence="2">Addiction module component</fullName>
    </recommendedName>
</protein>
<comment type="caution">
    <text evidence="1">The sequence shown here is derived from an EMBL/GenBank/DDBJ whole genome shotgun (WGS) entry which is preliminary data.</text>
</comment>
<evidence type="ECO:0000313" key="1">
    <source>
        <dbReference type="EMBL" id="CBI00524.1"/>
    </source>
</evidence>
<organism evidence="1">
    <name type="scientific">mine drainage metagenome</name>
    <dbReference type="NCBI Taxonomy" id="410659"/>
    <lineage>
        <taxon>unclassified sequences</taxon>
        <taxon>metagenomes</taxon>
        <taxon>ecological metagenomes</taxon>
    </lineage>
</organism>
<gene>
    <name evidence="1" type="ORF">CARN3_0064</name>
</gene>